<dbReference type="EMBL" id="BSXW01000168">
    <property type="protein sequence ID" value="GMF13721.1"/>
    <property type="molecule type" value="Genomic_DNA"/>
</dbReference>
<feature type="compositionally biased region" description="Low complexity" evidence="5">
    <location>
        <begin position="74"/>
        <end position="84"/>
    </location>
</feature>
<dbReference type="CDD" id="cd00167">
    <property type="entry name" value="SANT"/>
    <property type="match status" value="1"/>
</dbReference>
<organism evidence="9 10">
    <name type="scientific">Phytophthora lilii</name>
    <dbReference type="NCBI Taxonomy" id="2077276"/>
    <lineage>
        <taxon>Eukaryota</taxon>
        <taxon>Sar</taxon>
        <taxon>Stramenopiles</taxon>
        <taxon>Oomycota</taxon>
        <taxon>Peronosporomycetes</taxon>
        <taxon>Peronosporales</taxon>
        <taxon>Peronosporaceae</taxon>
        <taxon>Phytophthora</taxon>
    </lineage>
</organism>
<feature type="domain" description="Myb-like" evidence="6">
    <location>
        <begin position="99"/>
        <end position="144"/>
    </location>
</feature>
<evidence type="ECO:0000256" key="2">
    <source>
        <dbReference type="ARBA" id="ARBA00023125"/>
    </source>
</evidence>
<comment type="caution">
    <text evidence="9">The sequence shown here is derived from an EMBL/GenBank/DDBJ whole genome shotgun (WGS) entry which is preliminary data.</text>
</comment>
<evidence type="ECO:0000259" key="6">
    <source>
        <dbReference type="PROSITE" id="PS50090"/>
    </source>
</evidence>
<evidence type="ECO:0000256" key="1">
    <source>
        <dbReference type="ARBA" id="ARBA00023015"/>
    </source>
</evidence>
<dbReference type="InterPro" id="IPR017884">
    <property type="entry name" value="SANT_dom"/>
</dbReference>
<keyword evidence="1" id="KW-0805">Transcription regulation</keyword>
<evidence type="ECO:0000313" key="10">
    <source>
        <dbReference type="Proteomes" id="UP001165083"/>
    </source>
</evidence>
<keyword evidence="4" id="KW-0539">Nucleus</keyword>
<dbReference type="InterPro" id="IPR001005">
    <property type="entry name" value="SANT/Myb"/>
</dbReference>
<dbReference type="SMART" id="SM00717">
    <property type="entry name" value="SANT"/>
    <property type="match status" value="1"/>
</dbReference>
<dbReference type="PROSITE" id="PS50090">
    <property type="entry name" value="MYB_LIKE"/>
    <property type="match status" value="1"/>
</dbReference>
<feature type="domain" description="SANT" evidence="7">
    <location>
        <begin position="96"/>
        <end position="148"/>
    </location>
</feature>
<name>A0A9W6TF18_9STRA</name>
<dbReference type="OrthoDB" id="118550at2759"/>
<evidence type="ECO:0000256" key="5">
    <source>
        <dbReference type="SAM" id="MobiDB-lite"/>
    </source>
</evidence>
<keyword evidence="10" id="KW-1185">Reference proteome</keyword>
<protein>
    <submittedName>
        <fullName evidence="9">Unnamed protein product</fullName>
    </submittedName>
</protein>
<evidence type="ECO:0000256" key="3">
    <source>
        <dbReference type="ARBA" id="ARBA00023163"/>
    </source>
</evidence>
<feature type="domain" description="HTH myb-type" evidence="8">
    <location>
        <begin position="99"/>
        <end position="148"/>
    </location>
</feature>
<dbReference type="AlphaFoldDB" id="A0A9W6TF18"/>
<dbReference type="InterPro" id="IPR006447">
    <property type="entry name" value="Myb_dom_plants"/>
</dbReference>
<dbReference type="PROSITE" id="PS51293">
    <property type="entry name" value="SANT"/>
    <property type="match status" value="1"/>
</dbReference>
<dbReference type="PANTHER" id="PTHR12802:SF155">
    <property type="entry name" value="DEUBIQUITINASE MYSM1"/>
    <property type="match status" value="1"/>
</dbReference>
<dbReference type="InterPro" id="IPR009057">
    <property type="entry name" value="Homeodomain-like_sf"/>
</dbReference>
<evidence type="ECO:0000259" key="7">
    <source>
        <dbReference type="PROSITE" id="PS51293"/>
    </source>
</evidence>
<keyword evidence="3" id="KW-0804">Transcription</keyword>
<gene>
    <name evidence="9" type="ORF">Plil01_000416700</name>
</gene>
<evidence type="ECO:0000256" key="4">
    <source>
        <dbReference type="ARBA" id="ARBA00023242"/>
    </source>
</evidence>
<dbReference type="GO" id="GO:0003677">
    <property type="term" value="F:DNA binding"/>
    <property type="evidence" value="ECO:0007669"/>
    <property type="project" value="UniProtKB-KW"/>
</dbReference>
<dbReference type="InterPro" id="IPR017930">
    <property type="entry name" value="Myb_dom"/>
</dbReference>
<feature type="region of interest" description="Disordered" evidence="5">
    <location>
        <begin position="74"/>
        <end position="96"/>
    </location>
</feature>
<keyword evidence="2" id="KW-0238">DNA-binding</keyword>
<dbReference type="Gene3D" id="1.10.10.60">
    <property type="entry name" value="Homeodomain-like"/>
    <property type="match status" value="1"/>
</dbReference>
<accession>A0A9W6TF18</accession>
<dbReference type="Proteomes" id="UP001165083">
    <property type="component" value="Unassembled WGS sequence"/>
</dbReference>
<evidence type="ECO:0000313" key="9">
    <source>
        <dbReference type="EMBL" id="GMF13721.1"/>
    </source>
</evidence>
<dbReference type="SUPFAM" id="SSF46689">
    <property type="entry name" value="Homeodomain-like"/>
    <property type="match status" value="1"/>
</dbReference>
<dbReference type="PROSITE" id="PS51294">
    <property type="entry name" value="HTH_MYB"/>
    <property type="match status" value="1"/>
</dbReference>
<sequence>MCWRLVSSHAKVFKHVPVSLSTAVLASEIAQAASHSSISFMAAIATARASASFSVNTTAPSSSAVIMLTSPTATPAAASPTMSTKPNTGKATPSGRAVGVWSSEEHDRFLEALKKYPQGPWKAITEFVGTRSVRQVQTHAQKYQEKVSRRLHGMQTGKAIRLRREHRIDHDVLALHTLISLPPELRSKHVRRSQHHEVKHVPVVTPPIVMMEPPIPIKTPEFQRPTIVPVELDDKEFCPITDSDGASPSSVSSSFLFDDSAFALMDVDDLPTLSESLDFFIENFS</sequence>
<dbReference type="NCBIfam" id="TIGR01557">
    <property type="entry name" value="myb_SHAQKYF"/>
    <property type="match status" value="1"/>
</dbReference>
<reference evidence="9" key="1">
    <citation type="submission" date="2023-04" db="EMBL/GenBank/DDBJ databases">
        <title>Phytophthora lilii NBRC 32176.</title>
        <authorList>
            <person name="Ichikawa N."/>
            <person name="Sato H."/>
            <person name="Tonouchi N."/>
        </authorList>
    </citation>
    <scope>NUCLEOTIDE SEQUENCE</scope>
    <source>
        <strain evidence="9">NBRC 32176</strain>
    </source>
</reference>
<evidence type="ECO:0000259" key="8">
    <source>
        <dbReference type="PROSITE" id="PS51294"/>
    </source>
</evidence>
<dbReference type="PANTHER" id="PTHR12802">
    <property type="entry name" value="SWI/SNF COMPLEX-RELATED"/>
    <property type="match status" value="1"/>
</dbReference>
<dbReference type="Pfam" id="PF00249">
    <property type="entry name" value="Myb_DNA-binding"/>
    <property type="match status" value="1"/>
</dbReference>
<proteinExistence type="predicted"/>